<keyword evidence="7" id="KW-1185">Reference proteome</keyword>
<organism evidence="6 7">
    <name type="scientific">Sneathiella marina</name>
    <dbReference type="NCBI Taxonomy" id="2950108"/>
    <lineage>
        <taxon>Bacteria</taxon>
        <taxon>Pseudomonadati</taxon>
        <taxon>Pseudomonadota</taxon>
        <taxon>Alphaproteobacteria</taxon>
        <taxon>Sneathiellales</taxon>
        <taxon>Sneathiellaceae</taxon>
        <taxon>Sneathiella</taxon>
    </lineage>
</organism>
<evidence type="ECO:0000256" key="2">
    <source>
        <dbReference type="ARBA" id="ARBA00023125"/>
    </source>
</evidence>
<dbReference type="SUPFAM" id="SSF46689">
    <property type="entry name" value="Homeodomain-like"/>
    <property type="match status" value="1"/>
</dbReference>
<keyword evidence="3" id="KW-0804">Transcription</keyword>
<keyword evidence="1" id="KW-0805">Transcription regulation</keyword>
<reference evidence="6" key="1">
    <citation type="submission" date="2022-06" db="EMBL/GenBank/DDBJ databases">
        <title>Sneathiella actinostolidae sp. nov., isolated from a sea anemonein the Western Pacific Ocean.</title>
        <authorList>
            <person name="Wei M.J."/>
        </authorList>
    </citation>
    <scope>NUCLEOTIDE SEQUENCE</scope>
    <source>
        <strain evidence="6">PHK-P5</strain>
    </source>
</reference>
<dbReference type="RefSeq" id="WP_251935041.1">
    <property type="nucleotide sequence ID" value="NZ_CP098747.1"/>
</dbReference>
<feature type="DNA-binding region" description="H-T-H motif" evidence="4">
    <location>
        <begin position="36"/>
        <end position="55"/>
    </location>
</feature>
<dbReference type="Gene3D" id="1.10.357.10">
    <property type="entry name" value="Tetracycline Repressor, domain 2"/>
    <property type="match status" value="1"/>
</dbReference>
<dbReference type="Pfam" id="PF00440">
    <property type="entry name" value="TetR_N"/>
    <property type="match status" value="1"/>
</dbReference>
<accession>A0ABY4W4N6</accession>
<protein>
    <submittedName>
        <fullName evidence="6">TetR/AcrR family transcriptional regulator</fullName>
    </submittedName>
</protein>
<evidence type="ECO:0000313" key="6">
    <source>
        <dbReference type="EMBL" id="USG61801.1"/>
    </source>
</evidence>
<dbReference type="PRINTS" id="PR00455">
    <property type="entry name" value="HTHTETR"/>
</dbReference>
<evidence type="ECO:0000256" key="3">
    <source>
        <dbReference type="ARBA" id="ARBA00023163"/>
    </source>
</evidence>
<dbReference type="InterPro" id="IPR001647">
    <property type="entry name" value="HTH_TetR"/>
</dbReference>
<dbReference type="Proteomes" id="UP001056291">
    <property type="component" value="Chromosome"/>
</dbReference>
<keyword evidence="2 4" id="KW-0238">DNA-binding</keyword>
<dbReference type="InterPro" id="IPR050109">
    <property type="entry name" value="HTH-type_TetR-like_transc_reg"/>
</dbReference>
<feature type="domain" description="HTH tetR-type" evidence="5">
    <location>
        <begin position="13"/>
        <end position="73"/>
    </location>
</feature>
<sequence length="207" mass="23299">MQERLMRQQELKEFKRQKILSAAKTCISDNGLAGTSMRAIAQGSGYSLGAAYAYFTSKEDIFAALLSFSFTDLLRLLRSELLQSGPGQQKISLTFKAFLQYFLSSKEDRYLLLAFYSSMADGKQGLSEDTFRHLNNRFLSVLGMLANTVHEYGDLSAEDAQSETLQAMTFLLGILMMSTSGQLQLMGQTPQEMVDQYLDQMLLRCNR</sequence>
<dbReference type="InterPro" id="IPR009057">
    <property type="entry name" value="Homeodomain-like_sf"/>
</dbReference>
<dbReference type="PANTHER" id="PTHR30055:SF234">
    <property type="entry name" value="HTH-TYPE TRANSCRIPTIONAL REGULATOR BETI"/>
    <property type="match status" value="1"/>
</dbReference>
<proteinExistence type="predicted"/>
<name>A0ABY4W4N6_9PROT</name>
<evidence type="ECO:0000313" key="7">
    <source>
        <dbReference type="Proteomes" id="UP001056291"/>
    </source>
</evidence>
<dbReference type="EMBL" id="CP098747">
    <property type="protein sequence ID" value="USG61801.1"/>
    <property type="molecule type" value="Genomic_DNA"/>
</dbReference>
<gene>
    <name evidence="6" type="ORF">NBZ79_02290</name>
</gene>
<evidence type="ECO:0000256" key="1">
    <source>
        <dbReference type="ARBA" id="ARBA00023015"/>
    </source>
</evidence>
<dbReference type="PANTHER" id="PTHR30055">
    <property type="entry name" value="HTH-TYPE TRANSCRIPTIONAL REGULATOR RUTR"/>
    <property type="match status" value="1"/>
</dbReference>
<dbReference type="PROSITE" id="PS50977">
    <property type="entry name" value="HTH_TETR_2"/>
    <property type="match status" value="1"/>
</dbReference>
<evidence type="ECO:0000259" key="5">
    <source>
        <dbReference type="PROSITE" id="PS50977"/>
    </source>
</evidence>
<evidence type="ECO:0000256" key="4">
    <source>
        <dbReference type="PROSITE-ProRule" id="PRU00335"/>
    </source>
</evidence>